<sequence>MKTPPNSKDELDEDDDFDEVFPVFREGARFGKLHLEVGMKFNIKWNFKELVENYDAYDSGANSDDTNSWLSLKMKTPPNSKDELDEDDDFDEIFLVFKEGARFGKLHLDVGMKFNTKWNFKKIVRDYTI</sequence>
<dbReference type="EMBL" id="SDMP01000005">
    <property type="protein sequence ID" value="RYR59259.1"/>
    <property type="molecule type" value="Genomic_DNA"/>
</dbReference>
<organism evidence="1 2">
    <name type="scientific">Arachis hypogaea</name>
    <name type="common">Peanut</name>
    <dbReference type="NCBI Taxonomy" id="3818"/>
    <lineage>
        <taxon>Eukaryota</taxon>
        <taxon>Viridiplantae</taxon>
        <taxon>Streptophyta</taxon>
        <taxon>Embryophyta</taxon>
        <taxon>Tracheophyta</taxon>
        <taxon>Spermatophyta</taxon>
        <taxon>Magnoliopsida</taxon>
        <taxon>eudicotyledons</taxon>
        <taxon>Gunneridae</taxon>
        <taxon>Pentapetalae</taxon>
        <taxon>rosids</taxon>
        <taxon>fabids</taxon>
        <taxon>Fabales</taxon>
        <taxon>Fabaceae</taxon>
        <taxon>Papilionoideae</taxon>
        <taxon>50 kb inversion clade</taxon>
        <taxon>dalbergioids sensu lato</taxon>
        <taxon>Dalbergieae</taxon>
        <taxon>Pterocarpus clade</taxon>
        <taxon>Arachis</taxon>
    </lineage>
</organism>
<evidence type="ECO:0000313" key="1">
    <source>
        <dbReference type="EMBL" id="RYR59259.1"/>
    </source>
</evidence>
<accession>A0A445D805</accession>
<protein>
    <submittedName>
        <fullName evidence="1">Uncharacterized protein</fullName>
    </submittedName>
</protein>
<reference evidence="1 2" key="1">
    <citation type="submission" date="2019-01" db="EMBL/GenBank/DDBJ databases">
        <title>Sequencing of cultivated peanut Arachis hypogaea provides insights into genome evolution and oil improvement.</title>
        <authorList>
            <person name="Chen X."/>
        </authorList>
    </citation>
    <scope>NUCLEOTIDE SEQUENCE [LARGE SCALE GENOMIC DNA]</scope>
    <source>
        <strain evidence="2">cv. Fuhuasheng</strain>
        <tissue evidence="1">Leaves</tissue>
    </source>
</reference>
<comment type="caution">
    <text evidence="1">The sequence shown here is derived from an EMBL/GenBank/DDBJ whole genome shotgun (WGS) entry which is preliminary data.</text>
</comment>
<keyword evidence="2" id="KW-1185">Reference proteome</keyword>
<dbReference type="AlphaFoldDB" id="A0A445D805"/>
<name>A0A445D805_ARAHY</name>
<evidence type="ECO:0000313" key="2">
    <source>
        <dbReference type="Proteomes" id="UP000289738"/>
    </source>
</evidence>
<gene>
    <name evidence="1" type="ORF">Ahy_A05g025108</name>
</gene>
<dbReference type="Proteomes" id="UP000289738">
    <property type="component" value="Chromosome A05"/>
</dbReference>
<proteinExistence type="predicted"/>